<dbReference type="Proteomes" id="UP000037923">
    <property type="component" value="Unassembled WGS sequence"/>
</dbReference>
<evidence type="ECO:0000256" key="1">
    <source>
        <dbReference type="SAM" id="MobiDB-lite"/>
    </source>
</evidence>
<name>A0A0N0DZL1_LEPPY</name>
<protein>
    <submittedName>
        <fullName evidence="2">Uncharacterized protein</fullName>
    </submittedName>
</protein>
<sequence length="629" mass="71138">MFASICSLLRRPSATKLAAPLVSSQTLRAFRSGVAGALATGATSTAQRHKGTYGAPLGSPGLLTTRKPRKQYNYLNTSRLIETPKKIPVHVQRVRDDKTLERRQHFKENLLRDVEQKIRFFPPLVKKRVFFPMSTINNRVLIFRGHRDLGTLLGTRLTCLVIEQLKKAENRSFLLEKMKELEVEPPTAAEWAKFTDPKTGDINIDVLYSPWIESLLCSFARMERKAHKQPQNLRSMAALRDYVVQNFANPSLVPSLESWSRAQGPVRETDFVGRPGSNVARQVQYKTNVQRMSQWGKQQAFDAVSALSLEEQLTLVKDVAQRRTQLLQELEERHLFATKFKHVLFSLDELKSIMGPCELFHNACARKFVMEHKGAYYPKHTRDTKAFTQLPKEERVRLCAFGYRFEAQPTTGQKLYVRCCVRDYGLPSSEASRRYGRLSDLQRAALCFPFYLPIAPTRATVASFKRFYRDMCARYGLANPNGPVLGNRLFEAAMRKRWNGLSMEERAQYEDSDRVADVFPLIKPATKESSTSSTEAMAEYFTEDHPRTSCSLDELLASTATKKEEAAEEEGEGKGCDEEPLVMSARGVSGSFAASPRGAAAVARATVRRVNGREAGSRAHHERLRVIVM</sequence>
<dbReference type="OMA" id="FIRYCCR"/>
<accession>A0A0N0DZL1</accession>
<organism evidence="2 3">
    <name type="scientific">Leptomonas pyrrhocoris</name>
    <name type="common">Firebug parasite</name>
    <dbReference type="NCBI Taxonomy" id="157538"/>
    <lineage>
        <taxon>Eukaryota</taxon>
        <taxon>Discoba</taxon>
        <taxon>Euglenozoa</taxon>
        <taxon>Kinetoplastea</taxon>
        <taxon>Metakinetoplastina</taxon>
        <taxon>Trypanosomatida</taxon>
        <taxon>Trypanosomatidae</taxon>
        <taxon>Leishmaniinae</taxon>
        <taxon>Leptomonas</taxon>
    </lineage>
</organism>
<gene>
    <name evidence="2" type="ORF">ABB37_01721</name>
</gene>
<dbReference type="AlphaFoldDB" id="A0A0N0DZL1"/>
<dbReference type="GeneID" id="26902016"/>
<keyword evidence="3" id="KW-1185">Reference proteome</keyword>
<evidence type="ECO:0000313" key="2">
    <source>
        <dbReference type="EMBL" id="KPA85412.1"/>
    </source>
</evidence>
<feature type="region of interest" description="Disordered" evidence="1">
    <location>
        <begin position="41"/>
        <end position="62"/>
    </location>
</feature>
<dbReference type="RefSeq" id="XP_015663851.1">
    <property type="nucleotide sequence ID" value="XM_015798331.1"/>
</dbReference>
<reference evidence="2 3" key="1">
    <citation type="submission" date="2015-07" db="EMBL/GenBank/DDBJ databases">
        <title>High-quality genome of monoxenous trypanosomatid Leptomonas pyrrhocoris.</title>
        <authorList>
            <person name="Flegontov P."/>
            <person name="Butenko A."/>
            <person name="Firsov S."/>
            <person name="Vlcek C."/>
            <person name="Logacheva M.D."/>
            <person name="Field M."/>
            <person name="Filatov D."/>
            <person name="Flegontova O."/>
            <person name="Gerasimov E."/>
            <person name="Jackson A.P."/>
            <person name="Kelly S."/>
            <person name="Opperdoes F."/>
            <person name="O'Reilly A."/>
            <person name="Votypka J."/>
            <person name="Yurchenko V."/>
            <person name="Lukes J."/>
        </authorList>
    </citation>
    <scope>NUCLEOTIDE SEQUENCE [LARGE SCALE GENOMIC DNA]</scope>
    <source>
        <strain evidence="2">H10</strain>
    </source>
</reference>
<dbReference type="VEuPathDB" id="TriTrypDB:LpyrH10_02_6950"/>
<proteinExistence type="predicted"/>
<dbReference type="EMBL" id="LGTL01000002">
    <property type="protein sequence ID" value="KPA85412.1"/>
    <property type="molecule type" value="Genomic_DNA"/>
</dbReference>
<comment type="caution">
    <text evidence="2">The sequence shown here is derived from an EMBL/GenBank/DDBJ whole genome shotgun (WGS) entry which is preliminary data.</text>
</comment>
<dbReference type="OrthoDB" id="277701at2759"/>
<evidence type="ECO:0000313" key="3">
    <source>
        <dbReference type="Proteomes" id="UP000037923"/>
    </source>
</evidence>